<evidence type="ECO:0000313" key="1">
    <source>
        <dbReference type="EMBL" id="QEQ96525.1"/>
    </source>
</evidence>
<gene>
    <name evidence="1" type="ORF">F0U83_07285</name>
</gene>
<protein>
    <recommendedName>
        <fullName evidence="3">HIT domain-containing protein</fullName>
    </recommendedName>
</protein>
<dbReference type="EMBL" id="CP043869">
    <property type="protein sequence ID" value="QEQ96525.1"/>
    <property type="molecule type" value="Genomic_DNA"/>
</dbReference>
<proteinExistence type="predicted"/>
<dbReference type="AlphaFoldDB" id="A0A5P1RB74"/>
<accession>A0A5P1RB74</accession>
<keyword evidence="2" id="KW-1185">Reference proteome</keyword>
<organism evidence="1 2">
    <name type="scientific">Neptunomonas concharum</name>
    <dbReference type="NCBI Taxonomy" id="1031538"/>
    <lineage>
        <taxon>Bacteria</taxon>
        <taxon>Pseudomonadati</taxon>
        <taxon>Pseudomonadota</taxon>
        <taxon>Gammaproteobacteria</taxon>
        <taxon>Oceanospirillales</taxon>
        <taxon>Oceanospirillaceae</taxon>
        <taxon>Neptunomonas</taxon>
    </lineage>
</organism>
<reference evidence="1 2" key="1">
    <citation type="journal article" date="2019" name="Biochem. Eng. J.">
        <title>Metabolic engineering of the marine bacteria Neptunomonas concharum for the production of acetoin and meso-2,3-butanediol from acetate.</title>
        <authorList>
            <person name="Li W."/>
            <person name="Pu N."/>
            <person name="Liu C.-X."/>
            <person name="Yuan Q.-P."/>
            <person name="Li Z.-J."/>
        </authorList>
    </citation>
    <scope>NUCLEOTIDE SEQUENCE [LARGE SCALE GENOMIC DNA]</scope>
    <source>
        <strain evidence="1 2">JCM17730</strain>
    </source>
</reference>
<evidence type="ECO:0000313" key="2">
    <source>
        <dbReference type="Proteomes" id="UP000324760"/>
    </source>
</evidence>
<dbReference type="SUPFAM" id="SSF54197">
    <property type="entry name" value="HIT-like"/>
    <property type="match status" value="1"/>
</dbReference>
<dbReference type="Gene3D" id="3.30.428.10">
    <property type="entry name" value="HIT-like"/>
    <property type="match status" value="1"/>
</dbReference>
<dbReference type="RefSeq" id="WP_138988355.1">
    <property type="nucleotide sequence ID" value="NZ_CP043869.1"/>
</dbReference>
<sequence>MLKNTNPFLERIAIEESLTEDDKFRVVKDANPLDEDHYLVYTKENYSSFADVCANDLVQFLESKVNFLLSDGYILVERGRGESCTGGKVIHAHAHIVPVKYKDSIISKLGEPDFTLVAEGGVNELLEKSIKFPLYVLVFSNSLRGSLYKLNSSLKKSVIRNIISRADVAK</sequence>
<dbReference type="Proteomes" id="UP000324760">
    <property type="component" value="Chromosome"/>
</dbReference>
<evidence type="ECO:0008006" key="3">
    <source>
        <dbReference type="Google" id="ProtNLM"/>
    </source>
</evidence>
<name>A0A5P1RB74_9GAMM</name>
<dbReference type="InterPro" id="IPR036265">
    <property type="entry name" value="HIT-like_sf"/>
</dbReference>
<dbReference type="KEGG" id="ncu:F0U83_07285"/>